<organism evidence="7 8">
    <name type="scientific">Zingiber officinale</name>
    <name type="common">Ginger</name>
    <name type="synonym">Amomum zingiber</name>
    <dbReference type="NCBI Taxonomy" id="94328"/>
    <lineage>
        <taxon>Eukaryota</taxon>
        <taxon>Viridiplantae</taxon>
        <taxon>Streptophyta</taxon>
        <taxon>Embryophyta</taxon>
        <taxon>Tracheophyta</taxon>
        <taxon>Spermatophyta</taxon>
        <taxon>Magnoliopsida</taxon>
        <taxon>Liliopsida</taxon>
        <taxon>Zingiberales</taxon>
        <taxon>Zingiberaceae</taxon>
        <taxon>Zingiber</taxon>
    </lineage>
</organism>
<comment type="subcellular location">
    <subcellularLocation>
        <location evidence="1 6">Secreted</location>
    </subcellularLocation>
</comment>
<sequence length="107" mass="11831">MALLRRRRLCLSAAFAVLLFAAALGTGFAAIAQASEETTRPKRSAFAVLLTRRRLVGSLPPSCRARCGRCFPCRPVQVAIQQAGRIVPEEYYPEAWRCECGSKLFMP</sequence>
<gene>
    <name evidence="7" type="ORF">ZIOFF_027278</name>
</gene>
<comment type="similarity">
    <text evidence="2 6">Belongs to the plant cysteine rich small secretory peptide family. Epidermal patterning factor subfamily.</text>
</comment>
<dbReference type="AlphaFoldDB" id="A0A8J5LL46"/>
<protein>
    <recommendedName>
        <fullName evidence="6">Epidermal patterning factor-like protein</fullName>
    </recommendedName>
</protein>
<evidence type="ECO:0000313" key="7">
    <source>
        <dbReference type="EMBL" id="KAG6516798.1"/>
    </source>
</evidence>
<dbReference type="Pfam" id="PF17181">
    <property type="entry name" value="EPF"/>
    <property type="match status" value="1"/>
</dbReference>
<keyword evidence="3 6" id="KW-0964">Secreted</keyword>
<feature type="signal peptide" evidence="6">
    <location>
        <begin position="1"/>
        <end position="29"/>
    </location>
</feature>
<keyword evidence="4 6" id="KW-0732">Signal</keyword>
<evidence type="ECO:0000256" key="3">
    <source>
        <dbReference type="ARBA" id="ARBA00022525"/>
    </source>
</evidence>
<evidence type="ECO:0000256" key="5">
    <source>
        <dbReference type="ARBA" id="ARBA00023157"/>
    </source>
</evidence>
<evidence type="ECO:0000256" key="4">
    <source>
        <dbReference type="ARBA" id="ARBA00022729"/>
    </source>
</evidence>
<feature type="chain" id="PRO_5035338847" description="Epidermal patterning factor-like protein" evidence="6">
    <location>
        <begin position="30"/>
        <end position="107"/>
    </location>
</feature>
<dbReference type="GO" id="GO:0005576">
    <property type="term" value="C:extracellular region"/>
    <property type="evidence" value="ECO:0007669"/>
    <property type="project" value="UniProtKB-SubCell"/>
</dbReference>
<keyword evidence="8" id="KW-1185">Reference proteome</keyword>
<keyword evidence="6" id="KW-0217">Developmental protein</keyword>
<accession>A0A8J5LL46</accession>
<dbReference type="OrthoDB" id="1937916at2759"/>
<dbReference type="GO" id="GO:0010052">
    <property type="term" value="P:guard cell differentiation"/>
    <property type="evidence" value="ECO:0007669"/>
    <property type="project" value="UniProtKB-UniRule"/>
</dbReference>
<dbReference type="PANTHER" id="PTHR33109:SF4">
    <property type="entry name" value="EPIDERMAL PATTERNING FACTOR-LIKE PROTEIN 6"/>
    <property type="match status" value="1"/>
</dbReference>
<evidence type="ECO:0000256" key="1">
    <source>
        <dbReference type="ARBA" id="ARBA00004613"/>
    </source>
</evidence>
<reference evidence="7 8" key="1">
    <citation type="submission" date="2020-08" db="EMBL/GenBank/DDBJ databases">
        <title>Plant Genome Project.</title>
        <authorList>
            <person name="Zhang R.-G."/>
        </authorList>
    </citation>
    <scope>NUCLEOTIDE SEQUENCE [LARGE SCALE GENOMIC DNA]</scope>
    <source>
        <tissue evidence="7">Rhizome</tissue>
    </source>
</reference>
<dbReference type="EMBL" id="JACMSC010000007">
    <property type="protein sequence ID" value="KAG6516798.1"/>
    <property type="molecule type" value="Genomic_DNA"/>
</dbReference>
<comment type="function">
    <text evidence="6">Controls stomatal patterning.</text>
</comment>
<evidence type="ECO:0000256" key="6">
    <source>
        <dbReference type="RuleBase" id="RU367102"/>
    </source>
</evidence>
<proteinExistence type="inferred from homology"/>
<evidence type="ECO:0000313" key="8">
    <source>
        <dbReference type="Proteomes" id="UP000734854"/>
    </source>
</evidence>
<keyword evidence="5" id="KW-1015">Disulfide bond</keyword>
<dbReference type="Proteomes" id="UP000734854">
    <property type="component" value="Unassembled WGS sequence"/>
</dbReference>
<comment type="caution">
    <text evidence="7">The sequence shown here is derived from an EMBL/GenBank/DDBJ whole genome shotgun (WGS) entry which is preliminary data.</text>
</comment>
<dbReference type="PANTHER" id="PTHR33109">
    <property type="entry name" value="EPIDERMAL PATTERNING FACTOR-LIKE PROTEIN 4"/>
    <property type="match status" value="1"/>
</dbReference>
<evidence type="ECO:0000256" key="2">
    <source>
        <dbReference type="ARBA" id="ARBA00008127"/>
    </source>
</evidence>
<name>A0A8J5LL46_ZINOF</name>
<dbReference type="InterPro" id="IPR039455">
    <property type="entry name" value="EPFL"/>
</dbReference>